<feature type="compositionally biased region" description="Basic and acidic residues" evidence="1">
    <location>
        <begin position="688"/>
        <end position="707"/>
    </location>
</feature>
<evidence type="ECO:0000313" key="2">
    <source>
        <dbReference type="EMBL" id="OSD06117.1"/>
    </source>
</evidence>
<dbReference type="AlphaFoldDB" id="A0A1Y2IYG8"/>
<feature type="region of interest" description="Disordered" evidence="1">
    <location>
        <begin position="673"/>
        <end position="707"/>
    </location>
</feature>
<gene>
    <name evidence="2" type="ORF">PYCCODRAFT_1079475</name>
</gene>
<feature type="region of interest" description="Disordered" evidence="1">
    <location>
        <begin position="108"/>
        <end position="138"/>
    </location>
</feature>
<organism evidence="2 3">
    <name type="scientific">Trametes coccinea (strain BRFM310)</name>
    <name type="common">Pycnoporus coccineus</name>
    <dbReference type="NCBI Taxonomy" id="1353009"/>
    <lineage>
        <taxon>Eukaryota</taxon>
        <taxon>Fungi</taxon>
        <taxon>Dikarya</taxon>
        <taxon>Basidiomycota</taxon>
        <taxon>Agaricomycotina</taxon>
        <taxon>Agaricomycetes</taxon>
        <taxon>Polyporales</taxon>
        <taxon>Polyporaceae</taxon>
        <taxon>Trametes</taxon>
    </lineage>
</organism>
<reference evidence="2 3" key="1">
    <citation type="journal article" date="2015" name="Biotechnol. Biofuels">
        <title>Enhanced degradation of softwood versus hardwood by the white-rot fungus Pycnoporus coccineus.</title>
        <authorList>
            <person name="Couturier M."/>
            <person name="Navarro D."/>
            <person name="Chevret D."/>
            <person name="Henrissat B."/>
            <person name="Piumi F."/>
            <person name="Ruiz-Duenas F.J."/>
            <person name="Martinez A.T."/>
            <person name="Grigoriev I.V."/>
            <person name="Riley R."/>
            <person name="Lipzen A."/>
            <person name="Berrin J.G."/>
            <person name="Master E.R."/>
            <person name="Rosso M.N."/>
        </authorList>
    </citation>
    <scope>NUCLEOTIDE SEQUENCE [LARGE SCALE GENOMIC DNA]</scope>
    <source>
        <strain evidence="2 3">BRFM310</strain>
    </source>
</reference>
<protein>
    <submittedName>
        <fullName evidence="2">Uncharacterized protein</fullName>
    </submittedName>
</protein>
<dbReference type="Proteomes" id="UP000193067">
    <property type="component" value="Unassembled WGS sequence"/>
</dbReference>
<feature type="compositionally biased region" description="Basic and acidic residues" evidence="1">
    <location>
        <begin position="109"/>
        <end position="118"/>
    </location>
</feature>
<feature type="compositionally biased region" description="Polar residues" evidence="1">
    <location>
        <begin position="599"/>
        <end position="610"/>
    </location>
</feature>
<feature type="compositionally biased region" description="Polar residues" evidence="1">
    <location>
        <begin position="264"/>
        <end position="278"/>
    </location>
</feature>
<dbReference type="EMBL" id="KZ084091">
    <property type="protein sequence ID" value="OSD06117.1"/>
    <property type="molecule type" value="Genomic_DNA"/>
</dbReference>
<feature type="region of interest" description="Disordered" evidence="1">
    <location>
        <begin position="570"/>
        <end position="645"/>
    </location>
</feature>
<accession>A0A1Y2IYG8</accession>
<dbReference type="OrthoDB" id="3269398at2759"/>
<name>A0A1Y2IYG8_TRAC3</name>
<sequence length="707" mass="76747">MEPDEFTARPQSWNALRALECLTPPSPSPSGSLGALATLASLGDIPIFLHTSDDAPPHELNRVCTSPERPRSTYLMPSGSSTTVHSTNTFGMPHDYKPDLQYDRQSVLTRDDASDRTARPSTARVRNPPDSAYLSTVRPSRSAGYFSNRFASISDLSHFTVSAYMDPWQSSDNLAASPSSSVYSSVNTGPAVSPSGSIIVTQADDASSAPPSPSAFCEVSPCPSNDSLAGGFAQRLAPSISRSWSNISSALFARRSVSPTPSITTIASEDQSHNSHNMRTFRFPRKVSGKPRSPSAHSDLGRQAMRCPSPLGSQPSTSIPASPVSPDLDAQPRPLLAPGIAHASAGPSYGTNSRRRPLECPTAAVENLPEVLTWMRDIHIELWIDQEGFRAIRPKFRLTGYNPPSPPSPSDHAPNVFPSIADTLTHGIAIFQPVRRQGAVYHHGTFDSAPVLRRLTLAGDEEKDYISRHASLTIKANGVYAVTGTEWFEGHIHPGGGQARDGGGSLLLKWRFEYAVDDRVEGTKKRPVVSGDRAFIPLSFSCSPGLLHPTHGKPIRLMHVLMKNITPKLSAKRSKANGQPSSRSPHEEGTPTAHRRTQSSDPTRPLTSLSRPAKKARPASVSESQGRSRTTTTRTDAETVNSPRLSAHIISPEELAQILNNFPTPTNPLLVGRRSWGLSPPSHSRRPGRWDVPEREREQDEPICERL</sequence>
<evidence type="ECO:0000256" key="1">
    <source>
        <dbReference type="SAM" id="MobiDB-lite"/>
    </source>
</evidence>
<feature type="region of interest" description="Disordered" evidence="1">
    <location>
        <begin position="264"/>
        <end position="357"/>
    </location>
</feature>
<keyword evidence="3" id="KW-1185">Reference proteome</keyword>
<feature type="compositionally biased region" description="Polar residues" evidence="1">
    <location>
        <begin position="311"/>
        <end position="320"/>
    </location>
</feature>
<evidence type="ECO:0000313" key="3">
    <source>
        <dbReference type="Proteomes" id="UP000193067"/>
    </source>
</evidence>
<proteinExistence type="predicted"/>